<keyword evidence="4" id="KW-0812">Transmembrane</keyword>
<sequence>MQDLQGFFSSQQEKHQQELQQVKKKLGLLATLRLSVFVALALGIYFLWGTTAIFVLLPLGIVLFLFLVTRFSNVKRHKEYLQRLIVINGTELDILSRKFHHLPDGKEFLKPDHPYAQDLDVFGRGSFYQYTNRTTLVQGSEVFANLLLDGYPKDIAKKQAAIQELAQLPEWRQHFSALAGETEPKISPDVVSYWMKNHKSFIPKWGGMVPVIFASLSLILIAMAFWGWVPESLILFWYFLGVGAVGRYAKKILAFTAKVSEAQDTIQQHQRLISELEEHTFNSELLQELQKKLVVEGERTSKILKRFSQSMTMLEQQFNLVISMFAQGLGLYSVYYAFQIESWIGKHGQDVEGWFAAIAQFDAYITLGTYAFNHPEHTYPNLVGGNIVMQGKDIGHPLVDSRKNILNDFEIEKGRFCIVTGANMAGKSTFLRAVGLQIVMANMGLPIMGKEVLYNPVRLLTSMRSSDSLADETSYFYAELKRLKYIVEELEKDDCFVILDEILKGTNSVDKAEGSKKFVERLVRNGSTGMVATHDLSLCTLADELPEVENRYFDAQILDGELYFDYKFKEGVCQNMNASFLLRKMDIIKD</sequence>
<dbReference type="RefSeq" id="WP_166250233.1">
    <property type="nucleotide sequence ID" value="NZ_CP049616.1"/>
</dbReference>
<feature type="transmembrane region" description="Helical" evidence="4">
    <location>
        <begin position="53"/>
        <end position="73"/>
    </location>
</feature>
<reference evidence="6 7" key="1">
    <citation type="submission" date="2020-02" db="EMBL/GenBank/DDBJ databases">
        <title>Complete genome of Muricauda sp. 501str8.</title>
        <authorList>
            <person name="Dong B."/>
            <person name="Zhu S."/>
            <person name="Yang J."/>
            <person name="Chen J."/>
        </authorList>
    </citation>
    <scope>NUCLEOTIDE SEQUENCE [LARGE SCALE GENOMIC DNA]</scope>
    <source>
        <strain evidence="6 7">501str8</strain>
    </source>
</reference>
<keyword evidence="4" id="KW-1133">Transmembrane helix</keyword>
<keyword evidence="3" id="KW-0238">DNA-binding</keyword>
<proteinExistence type="predicted"/>
<dbReference type="EMBL" id="CP049616">
    <property type="protein sequence ID" value="QII46865.1"/>
    <property type="molecule type" value="Genomic_DNA"/>
</dbReference>
<dbReference type="InterPro" id="IPR045076">
    <property type="entry name" value="MutS"/>
</dbReference>
<evidence type="ECO:0000256" key="3">
    <source>
        <dbReference type="ARBA" id="ARBA00023125"/>
    </source>
</evidence>
<dbReference type="GO" id="GO:0005829">
    <property type="term" value="C:cytosol"/>
    <property type="evidence" value="ECO:0007669"/>
    <property type="project" value="TreeGrafter"/>
</dbReference>
<evidence type="ECO:0000256" key="2">
    <source>
        <dbReference type="ARBA" id="ARBA00022840"/>
    </source>
</evidence>
<dbReference type="AlphaFoldDB" id="A0A6G7J7R1"/>
<keyword evidence="2" id="KW-0067">ATP-binding</keyword>
<dbReference type="GO" id="GO:0140664">
    <property type="term" value="F:ATP-dependent DNA damage sensor activity"/>
    <property type="evidence" value="ECO:0007669"/>
    <property type="project" value="InterPro"/>
</dbReference>
<protein>
    <submittedName>
        <fullName evidence="6">DNA mismatch repair protein MutS</fullName>
    </submittedName>
</protein>
<organism evidence="6 7">
    <name type="scientific">Flagellimonas oceani</name>
    <dbReference type="NCBI Taxonomy" id="2698672"/>
    <lineage>
        <taxon>Bacteria</taxon>
        <taxon>Pseudomonadati</taxon>
        <taxon>Bacteroidota</taxon>
        <taxon>Flavobacteriia</taxon>
        <taxon>Flavobacteriales</taxon>
        <taxon>Flavobacteriaceae</taxon>
        <taxon>Flagellimonas</taxon>
    </lineage>
</organism>
<dbReference type="InterPro" id="IPR027417">
    <property type="entry name" value="P-loop_NTPase"/>
</dbReference>
<evidence type="ECO:0000256" key="4">
    <source>
        <dbReference type="SAM" id="Phobius"/>
    </source>
</evidence>
<keyword evidence="1" id="KW-0547">Nucleotide-binding</keyword>
<keyword evidence="7" id="KW-1185">Reference proteome</keyword>
<dbReference type="PANTHER" id="PTHR11361:SF99">
    <property type="entry name" value="DNA MISMATCH REPAIR PROTEIN"/>
    <property type="match status" value="1"/>
</dbReference>
<dbReference type="InterPro" id="IPR000432">
    <property type="entry name" value="DNA_mismatch_repair_MutS_C"/>
</dbReference>
<evidence type="ECO:0000256" key="1">
    <source>
        <dbReference type="ARBA" id="ARBA00022741"/>
    </source>
</evidence>
<feature type="domain" description="DNA mismatch repair proteins mutS family" evidence="5">
    <location>
        <begin position="414"/>
        <end position="586"/>
    </location>
</feature>
<dbReference type="SUPFAM" id="SSF52540">
    <property type="entry name" value="P-loop containing nucleoside triphosphate hydrolases"/>
    <property type="match status" value="1"/>
</dbReference>
<feature type="transmembrane region" description="Helical" evidence="4">
    <location>
        <begin position="232"/>
        <end position="249"/>
    </location>
</feature>
<keyword evidence="4" id="KW-0472">Membrane</keyword>
<feature type="transmembrane region" description="Helical" evidence="4">
    <location>
        <begin position="205"/>
        <end position="226"/>
    </location>
</feature>
<name>A0A6G7J7R1_9FLAO</name>
<dbReference type="GO" id="GO:0006298">
    <property type="term" value="P:mismatch repair"/>
    <property type="evidence" value="ECO:0007669"/>
    <property type="project" value="InterPro"/>
</dbReference>
<dbReference type="PANTHER" id="PTHR11361">
    <property type="entry name" value="DNA MISMATCH REPAIR PROTEIN MUTS FAMILY MEMBER"/>
    <property type="match status" value="1"/>
</dbReference>
<dbReference type="Proteomes" id="UP000502928">
    <property type="component" value="Chromosome"/>
</dbReference>
<dbReference type="GO" id="GO:0030983">
    <property type="term" value="F:mismatched DNA binding"/>
    <property type="evidence" value="ECO:0007669"/>
    <property type="project" value="InterPro"/>
</dbReference>
<dbReference type="GO" id="GO:0005524">
    <property type="term" value="F:ATP binding"/>
    <property type="evidence" value="ECO:0007669"/>
    <property type="project" value="UniProtKB-KW"/>
</dbReference>
<dbReference type="KEGG" id="mut:GVT53_20000"/>
<evidence type="ECO:0000259" key="5">
    <source>
        <dbReference type="SMART" id="SM00534"/>
    </source>
</evidence>
<gene>
    <name evidence="6" type="ORF">GVT53_20000</name>
</gene>
<dbReference type="Gene3D" id="3.40.50.300">
    <property type="entry name" value="P-loop containing nucleotide triphosphate hydrolases"/>
    <property type="match status" value="1"/>
</dbReference>
<evidence type="ECO:0000313" key="6">
    <source>
        <dbReference type="EMBL" id="QII46865.1"/>
    </source>
</evidence>
<dbReference type="Pfam" id="PF00488">
    <property type="entry name" value="MutS_V"/>
    <property type="match status" value="1"/>
</dbReference>
<dbReference type="SMART" id="SM00534">
    <property type="entry name" value="MUTSac"/>
    <property type="match status" value="1"/>
</dbReference>
<feature type="transmembrane region" description="Helical" evidence="4">
    <location>
        <begin position="318"/>
        <end position="338"/>
    </location>
</feature>
<evidence type="ECO:0000313" key="7">
    <source>
        <dbReference type="Proteomes" id="UP000502928"/>
    </source>
</evidence>
<accession>A0A6G7J7R1</accession>
<feature type="transmembrane region" description="Helical" evidence="4">
    <location>
        <begin position="26"/>
        <end position="47"/>
    </location>
</feature>